<evidence type="ECO:0000256" key="4">
    <source>
        <dbReference type="ARBA" id="ARBA00022801"/>
    </source>
</evidence>
<dbReference type="EMBL" id="LQYE01000015">
    <property type="protein sequence ID" value="OAT68449.1"/>
    <property type="molecule type" value="Genomic_DNA"/>
</dbReference>
<organism evidence="12 15">
    <name type="scientific">Mycobacteroides immunogenum</name>
    <dbReference type="NCBI Taxonomy" id="83262"/>
    <lineage>
        <taxon>Bacteria</taxon>
        <taxon>Bacillati</taxon>
        <taxon>Actinomycetota</taxon>
        <taxon>Actinomycetes</taxon>
        <taxon>Mycobacteriales</taxon>
        <taxon>Mycobacteriaceae</taxon>
        <taxon>Mycobacteroides</taxon>
    </lineage>
</organism>
<accession>A0A0N0KPS1</accession>
<keyword evidence="2 7" id="KW-0963">Cytoplasm</keyword>
<dbReference type="EMBL" id="LJFO01000003">
    <property type="protein sequence ID" value="KPG14629.1"/>
    <property type="molecule type" value="Genomic_DNA"/>
</dbReference>
<dbReference type="PROSITE" id="PS00382">
    <property type="entry name" value="CLP_PROTEASE_HIS"/>
    <property type="match status" value="1"/>
</dbReference>
<reference evidence="13 14" key="1">
    <citation type="submission" date="2015-09" db="EMBL/GenBank/DDBJ databases">
        <title>Genome Sequences of Mycobacterium immunogenum Isolates, Recuperated from a Chloraminated Drinking Water Distribution System Simulator Subjected to Episodes of Nitrification.</title>
        <authorList>
            <person name="Gomez-Alvarez V."/>
            <person name="Revetta R.P."/>
        </authorList>
    </citation>
    <scope>NUCLEOTIDE SEQUENCE [LARGE SCALE GENOMIC DNA]</scope>
    <source>
        <strain evidence="10 13">H008</strain>
        <strain evidence="11 14">H076</strain>
    </source>
</reference>
<comment type="subunit">
    <text evidence="7">Fourteen ClpP subunits assemble into 2 heptameric rings which stack back to back to give a disk-like structure with a central cavity, resembling the structure of eukaryotic proteasomes.</text>
</comment>
<dbReference type="Proteomes" id="UP000037843">
    <property type="component" value="Unassembled WGS sequence"/>
</dbReference>
<feature type="active site" description="Nucleophile" evidence="7">
    <location>
        <position position="95"/>
    </location>
</feature>
<evidence type="ECO:0000256" key="8">
    <source>
        <dbReference type="PROSITE-ProRule" id="PRU10086"/>
    </source>
</evidence>
<evidence type="ECO:0000313" key="11">
    <source>
        <dbReference type="EMBL" id="KPG36081.1"/>
    </source>
</evidence>
<evidence type="ECO:0000313" key="12">
    <source>
        <dbReference type="EMBL" id="OAT68449.1"/>
    </source>
</evidence>
<dbReference type="SUPFAM" id="SSF52096">
    <property type="entry name" value="ClpP/crotonase"/>
    <property type="match status" value="1"/>
</dbReference>
<dbReference type="GO" id="GO:0051117">
    <property type="term" value="F:ATPase binding"/>
    <property type="evidence" value="ECO:0007669"/>
    <property type="project" value="TreeGrafter"/>
</dbReference>
<dbReference type="NCBIfam" id="NF001368">
    <property type="entry name" value="PRK00277.1"/>
    <property type="match status" value="1"/>
</dbReference>
<dbReference type="AlphaFoldDB" id="A0A0N0KPS1"/>
<comment type="subcellular location">
    <subcellularLocation>
        <location evidence="7">Cytoplasm</location>
    </subcellularLocation>
</comment>
<keyword evidence="14" id="KW-1185">Reference proteome</keyword>
<keyword evidence="3 7" id="KW-0645">Protease</keyword>
<dbReference type="InterPro" id="IPR029045">
    <property type="entry name" value="ClpP/crotonase-like_dom_sf"/>
</dbReference>
<dbReference type="InterPro" id="IPR023562">
    <property type="entry name" value="ClpP/TepA"/>
</dbReference>
<comment type="function">
    <text evidence="7">Cleaves peptides in various proteins in a process that requires ATP hydrolysis. Has a chymotrypsin-like activity. Plays a major role in the degradation of misfolded proteins.</text>
</comment>
<dbReference type="STRING" id="83262.BAB75_08590"/>
<evidence type="ECO:0000313" key="13">
    <source>
        <dbReference type="Proteomes" id="UP000037843"/>
    </source>
</evidence>
<evidence type="ECO:0000256" key="1">
    <source>
        <dbReference type="ARBA" id="ARBA00007039"/>
    </source>
</evidence>
<dbReference type="Pfam" id="PF00574">
    <property type="entry name" value="CLP_protease"/>
    <property type="match status" value="1"/>
</dbReference>
<dbReference type="GO" id="GO:0005737">
    <property type="term" value="C:cytoplasm"/>
    <property type="evidence" value="ECO:0007669"/>
    <property type="project" value="UniProtKB-SubCell"/>
</dbReference>
<comment type="catalytic activity">
    <reaction evidence="6 7 8">
        <text>Hydrolysis of proteins to small peptides in the presence of ATP and magnesium. alpha-casein is the usual test substrate. In the absence of ATP, only oligopeptides shorter than five residues are hydrolyzed (such as succinyl-Leu-Tyr-|-NHMec, and Leu-Tyr-Leu-|-Tyr-Trp, in which cleavage of the -Tyr-|-Leu- and -Tyr-|-Trp bonds also occurs).</text>
        <dbReference type="EC" id="3.4.21.92"/>
    </reaction>
</comment>
<keyword evidence="4 7" id="KW-0378">Hydrolase</keyword>
<dbReference type="PRINTS" id="PR00127">
    <property type="entry name" value="CLPPROTEASEP"/>
</dbReference>
<evidence type="ECO:0000256" key="2">
    <source>
        <dbReference type="ARBA" id="ARBA00022490"/>
    </source>
</evidence>
<proteinExistence type="inferred from homology"/>
<comment type="similarity">
    <text evidence="1 7 9">Belongs to the peptidase S14 family.</text>
</comment>
<dbReference type="FunFam" id="3.90.226.10:FF:000002">
    <property type="entry name" value="ATP-dependent Clp protease proteolytic subunit"/>
    <property type="match status" value="1"/>
</dbReference>
<dbReference type="PANTHER" id="PTHR10381">
    <property type="entry name" value="ATP-DEPENDENT CLP PROTEASE PROTEOLYTIC SUBUNIT"/>
    <property type="match status" value="1"/>
</dbReference>
<dbReference type="PANTHER" id="PTHR10381:SF70">
    <property type="entry name" value="ATP-DEPENDENT CLP PROTEASE PROTEOLYTIC SUBUNIT"/>
    <property type="match status" value="1"/>
</dbReference>
<gene>
    <name evidence="7" type="primary">clpP</name>
    <name evidence="10" type="ORF">AN908_08995</name>
    <name evidence="11" type="ORF">AN912_05890</name>
    <name evidence="12" type="ORF">AWB85_24855</name>
</gene>
<evidence type="ECO:0000313" key="14">
    <source>
        <dbReference type="Proteomes" id="UP000037962"/>
    </source>
</evidence>
<comment type="caution">
    <text evidence="12">The sequence shown here is derived from an EMBL/GenBank/DDBJ whole genome shotgun (WGS) entry which is preliminary data.</text>
</comment>
<dbReference type="KEGG" id="miz:BAB75_08590"/>
<evidence type="ECO:0000256" key="5">
    <source>
        <dbReference type="ARBA" id="ARBA00022825"/>
    </source>
</evidence>
<dbReference type="Proteomes" id="UP000186919">
    <property type="component" value="Unassembled WGS sequence"/>
</dbReference>
<dbReference type="InterPro" id="IPR001907">
    <property type="entry name" value="ClpP"/>
</dbReference>
<protein>
    <recommendedName>
        <fullName evidence="7 9">ATP-dependent Clp protease proteolytic subunit</fullName>
        <ecNumber evidence="7">3.4.21.92</ecNumber>
    </recommendedName>
    <alternativeName>
        <fullName evidence="7">Endopeptidase Clp</fullName>
    </alternativeName>
</protein>
<dbReference type="GO" id="GO:0009368">
    <property type="term" value="C:endopeptidase Clp complex"/>
    <property type="evidence" value="ECO:0007669"/>
    <property type="project" value="TreeGrafter"/>
</dbReference>
<dbReference type="GO" id="GO:0004176">
    <property type="term" value="F:ATP-dependent peptidase activity"/>
    <property type="evidence" value="ECO:0007669"/>
    <property type="project" value="InterPro"/>
</dbReference>
<name>A0A0N0KPS1_9MYCO</name>
<evidence type="ECO:0000256" key="6">
    <source>
        <dbReference type="ARBA" id="ARBA00034021"/>
    </source>
</evidence>
<feature type="active site" evidence="7 8">
    <location>
        <position position="120"/>
    </location>
</feature>
<dbReference type="HAMAP" id="MF_00444">
    <property type="entry name" value="ClpP"/>
    <property type="match status" value="1"/>
</dbReference>
<reference evidence="12 15" key="2">
    <citation type="submission" date="2016-01" db="EMBL/GenBank/DDBJ databases">
        <title>Mycobacterium immunogenum strain CD11_6 genome sequencing and assembly.</title>
        <authorList>
            <person name="Kaur G."/>
            <person name="Nair G.R."/>
            <person name="Mayilraj S."/>
        </authorList>
    </citation>
    <scope>NUCLEOTIDE SEQUENCE [LARGE SCALE GENOMIC DNA]</scope>
    <source>
        <strain evidence="12 15">CD11-6</strain>
    </source>
</reference>
<dbReference type="Proteomes" id="UP000037962">
    <property type="component" value="Unassembled WGS sequence"/>
</dbReference>
<dbReference type="NCBIfam" id="NF009205">
    <property type="entry name" value="PRK12553.1"/>
    <property type="match status" value="1"/>
</dbReference>
<keyword evidence="5 7" id="KW-0720">Serine protease</keyword>
<dbReference type="EMBL" id="LJFS01000005">
    <property type="protein sequence ID" value="KPG36081.1"/>
    <property type="molecule type" value="Genomic_DNA"/>
</dbReference>
<dbReference type="GO" id="GO:0004252">
    <property type="term" value="F:serine-type endopeptidase activity"/>
    <property type="evidence" value="ECO:0007669"/>
    <property type="project" value="UniProtKB-UniRule"/>
</dbReference>
<evidence type="ECO:0000313" key="15">
    <source>
        <dbReference type="Proteomes" id="UP000186919"/>
    </source>
</evidence>
<dbReference type="PATRIC" id="fig|83262.10.peg.1507"/>
<evidence type="ECO:0000313" key="10">
    <source>
        <dbReference type="EMBL" id="KPG14629.1"/>
    </source>
</evidence>
<dbReference type="EC" id="3.4.21.92" evidence="7"/>
<sequence>MTEMRSATAGLNLIDSVYERLLSERIIFLGQQVDDDIANKLCAQILLLTAEDPTKDIHLYINSPGGSISAGMAIFDTMQLSDCDIATYAMGMAASMGEFLLAAGTKGKRHALPHARILMHQPLGGVTGSASDIAIQAEQFQVIKKEMFRLNAEFTGKSIEQIEQDSDRDRWFTAPEALEYGFVDKIITRGNLNGSKGASK</sequence>
<evidence type="ECO:0000256" key="3">
    <source>
        <dbReference type="ARBA" id="ARBA00022670"/>
    </source>
</evidence>
<dbReference type="Gene3D" id="3.90.226.10">
    <property type="entry name" value="2-enoyl-CoA Hydratase, Chain A, domain 1"/>
    <property type="match status" value="1"/>
</dbReference>
<evidence type="ECO:0000256" key="9">
    <source>
        <dbReference type="RuleBase" id="RU003567"/>
    </source>
</evidence>
<dbReference type="CDD" id="cd07017">
    <property type="entry name" value="S14_ClpP_2"/>
    <property type="match status" value="1"/>
</dbReference>
<evidence type="ECO:0000256" key="7">
    <source>
        <dbReference type="HAMAP-Rule" id="MF_00444"/>
    </source>
</evidence>
<dbReference type="GO" id="GO:0006515">
    <property type="term" value="P:protein quality control for misfolded or incompletely synthesized proteins"/>
    <property type="evidence" value="ECO:0007669"/>
    <property type="project" value="TreeGrafter"/>
</dbReference>
<dbReference type="InterPro" id="IPR033135">
    <property type="entry name" value="ClpP_His_AS"/>
</dbReference>